<protein>
    <submittedName>
        <fullName evidence="1">Transcriptional regulator</fullName>
    </submittedName>
</protein>
<sequence>MRYILKNKDKNVLEFEVENMEEYTQFMGQITSSKIVNLHIIDELLLPKSIKKENVKTNLSSWIQARKVPKNREFVDEIIASYKKEDEKEQLMDYVNVSLALSLNDSFWIVPADKDYKWKDYNLYNNSFDESLKLVAFGVHLSKMKHLTSSPEYTTNGMLRKCWHKDNGQIYLYKANSKEYANSGKEAYSEYYMAQIASLMNFEHIPYDLKEFHNKLVSSCAIFTNEDEGYLPIYYCLDEELLIQKDTKSLVAMAKIYGEDKLQDLLVFDALIMNTDRHLGNFGMIVDNNTGELLRPAPIFDNGCSLVNILIKDELSDISKALKSKMSYFGYSFDEQLKLFIQPRHTQGLEKLKNFTFKRHEKYNLSEEWLKPIENFIQQRAIKALEIIKEKQNVLKSTSNLRKR</sequence>
<evidence type="ECO:0000313" key="1">
    <source>
        <dbReference type="EMBL" id="EAJ1622748.1"/>
    </source>
</evidence>
<dbReference type="EMBL" id="AABVLA010000051">
    <property type="protein sequence ID" value="EAJ1622748.1"/>
    <property type="molecule type" value="Genomic_DNA"/>
</dbReference>
<comment type="caution">
    <text evidence="1">The sequence shown here is derived from an EMBL/GenBank/DDBJ whole genome shotgun (WGS) entry which is preliminary data.</text>
</comment>
<evidence type="ECO:0000313" key="2">
    <source>
        <dbReference type="Proteomes" id="UP000535305"/>
    </source>
</evidence>
<keyword evidence="2" id="KW-1185">Reference proteome</keyword>
<dbReference type="RefSeq" id="WP_257415806.1">
    <property type="nucleotide sequence ID" value="NZ_JANKJB010000013.1"/>
</dbReference>
<proteinExistence type="predicted"/>
<dbReference type="AlphaFoldDB" id="A0A7U8B4M1"/>
<name>A0A7U8B4M1_CAMUP</name>
<dbReference type="Gene3D" id="1.10.1070.20">
    <property type="match status" value="1"/>
</dbReference>
<reference evidence="1 2" key="1">
    <citation type="submission" date="2018-06" db="EMBL/GenBank/DDBJ databases">
        <authorList>
            <consortium name="PulseNet: The National Subtyping Network for Foodborne Disease Surveillance"/>
            <person name="Tarr C.L."/>
            <person name="Trees E."/>
            <person name="Katz L.S."/>
            <person name="Carleton-Romer H.A."/>
            <person name="Stroika S."/>
            <person name="Kucerova Z."/>
            <person name="Roache K.F."/>
            <person name="Sabol A.L."/>
            <person name="Besser J."/>
            <person name="Gerner-Smidt P."/>
        </authorList>
    </citation>
    <scope>NUCLEOTIDE SEQUENCE [LARGE SCALE GENOMIC DNA]</scope>
    <source>
        <strain evidence="1 2">PNUSAC003104</strain>
    </source>
</reference>
<dbReference type="Proteomes" id="UP000535305">
    <property type="component" value="Unassembled WGS sequence"/>
</dbReference>
<organism evidence="1 2">
    <name type="scientific">Campylobacter upsaliensis</name>
    <dbReference type="NCBI Taxonomy" id="28080"/>
    <lineage>
        <taxon>Bacteria</taxon>
        <taxon>Pseudomonadati</taxon>
        <taxon>Campylobacterota</taxon>
        <taxon>Epsilonproteobacteria</taxon>
        <taxon>Campylobacterales</taxon>
        <taxon>Campylobacteraceae</taxon>
        <taxon>Campylobacter</taxon>
    </lineage>
</organism>
<gene>
    <name evidence="1" type="ORF">CT510_08900</name>
</gene>
<accession>A0A7U8B4M1</accession>